<gene>
    <name evidence="2" type="ORF">SAMN05216382_2438</name>
</gene>
<evidence type="ECO:0000259" key="1">
    <source>
        <dbReference type="Pfam" id="PF01863"/>
    </source>
</evidence>
<dbReference type="OrthoDB" id="9795402at2"/>
<feature type="domain" description="YgjP-like metallopeptidase" evidence="1">
    <location>
        <begin position="18"/>
        <end position="213"/>
    </location>
</feature>
<dbReference type="STRING" id="1855283.SAMN05216382_2438"/>
<reference evidence="3" key="1">
    <citation type="submission" date="2016-10" db="EMBL/GenBank/DDBJ databases">
        <authorList>
            <person name="Varghese N."/>
            <person name="Submissions S."/>
        </authorList>
    </citation>
    <scope>NUCLEOTIDE SEQUENCE [LARGE SCALE GENOMIC DNA]</scope>
    <source>
        <strain evidence="3">JS21-1</strain>
    </source>
</reference>
<accession>A0A1H7S3K6</accession>
<dbReference type="Proteomes" id="UP000199214">
    <property type="component" value="Unassembled WGS sequence"/>
</dbReference>
<keyword evidence="3" id="KW-1185">Reference proteome</keyword>
<dbReference type="Gene3D" id="3.30.2010.10">
    <property type="entry name" value="Metalloproteases ('zincins'), catalytic domain"/>
    <property type="match status" value="1"/>
</dbReference>
<evidence type="ECO:0000313" key="3">
    <source>
        <dbReference type="Proteomes" id="UP000199214"/>
    </source>
</evidence>
<dbReference type="EMBL" id="FNZZ01000004">
    <property type="protein sequence ID" value="SEL67182.1"/>
    <property type="molecule type" value="Genomic_DNA"/>
</dbReference>
<sequence>MNPAIDVVRHARARRARLSFDPVTGRTRLTIPKRAALAPLLAWAHSHEEWIAQQRDALPQPRPFVPGALLPFDGVMLEIVWAADASRRVERQGDRLLIGGPVERVESRVAAWVKQQALALLTADTDHYAARAGVAVTQVTIGDPRARWGSCASHGAIRYSWRLALSPPEVRRATAAHEVAHRVHMNHGPAFHALVEKLFGRDPTPERQWLRQHGASLHWYGRSAVE</sequence>
<dbReference type="CDD" id="cd07344">
    <property type="entry name" value="M48_yhfN_like"/>
    <property type="match status" value="1"/>
</dbReference>
<protein>
    <recommendedName>
        <fullName evidence="1">YgjP-like metallopeptidase domain-containing protein</fullName>
    </recommendedName>
</protein>
<name>A0A1H7S3K6_9SPHN</name>
<proteinExistence type="predicted"/>
<dbReference type="Pfam" id="PF01863">
    <property type="entry name" value="YgjP-like"/>
    <property type="match status" value="1"/>
</dbReference>
<evidence type="ECO:0000313" key="2">
    <source>
        <dbReference type="EMBL" id="SEL67182.1"/>
    </source>
</evidence>
<dbReference type="AlphaFoldDB" id="A0A1H7S3K6"/>
<dbReference type="InterPro" id="IPR053136">
    <property type="entry name" value="UTP_pyrophosphatase-like"/>
</dbReference>
<dbReference type="RefSeq" id="WP_093006630.1">
    <property type="nucleotide sequence ID" value="NZ_FNZZ01000004.1"/>
</dbReference>
<dbReference type="PANTHER" id="PTHR30399:SF1">
    <property type="entry name" value="UTP PYROPHOSPHATASE"/>
    <property type="match status" value="1"/>
</dbReference>
<dbReference type="InterPro" id="IPR002725">
    <property type="entry name" value="YgjP-like_metallopeptidase"/>
</dbReference>
<organism evidence="2 3">
    <name type="scientific">Sphingomonas palmae</name>
    <dbReference type="NCBI Taxonomy" id="1855283"/>
    <lineage>
        <taxon>Bacteria</taxon>
        <taxon>Pseudomonadati</taxon>
        <taxon>Pseudomonadota</taxon>
        <taxon>Alphaproteobacteria</taxon>
        <taxon>Sphingomonadales</taxon>
        <taxon>Sphingomonadaceae</taxon>
        <taxon>Sphingomonas</taxon>
    </lineage>
</organism>
<dbReference type="PANTHER" id="PTHR30399">
    <property type="entry name" value="UNCHARACTERIZED PROTEIN YGJP"/>
    <property type="match status" value="1"/>
</dbReference>